<sequence>MGVLGTYACNNPTAILKDISGFMYIGSHTGMCWKLLSKHLLLYCGAEGCSSSRSTLFNSASQVVWKGVHQGCDLFFQRFYLLLRQFDIF</sequence>
<protein>
    <submittedName>
        <fullName evidence="1">Uncharacterized protein</fullName>
    </submittedName>
</protein>
<dbReference type="AlphaFoldDB" id="A0A448WVC5"/>
<organism evidence="1 2">
    <name type="scientific">Protopolystoma xenopodis</name>
    <dbReference type="NCBI Taxonomy" id="117903"/>
    <lineage>
        <taxon>Eukaryota</taxon>
        <taxon>Metazoa</taxon>
        <taxon>Spiralia</taxon>
        <taxon>Lophotrochozoa</taxon>
        <taxon>Platyhelminthes</taxon>
        <taxon>Monogenea</taxon>
        <taxon>Polyopisthocotylea</taxon>
        <taxon>Polystomatidea</taxon>
        <taxon>Polystomatidae</taxon>
        <taxon>Protopolystoma</taxon>
    </lineage>
</organism>
<accession>A0A448WVC5</accession>
<dbReference type="Proteomes" id="UP000784294">
    <property type="component" value="Unassembled WGS sequence"/>
</dbReference>
<dbReference type="EMBL" id="CAAALY010049440">
    <property type="protein sequence ID" value="VEL21072.1"/>
    <property type="molecule type" value="Genomic_DNA"/>
</dbReference>
<reference evidence="1" key="1">
    <citation type="submission" date="2018-11" db="EMBL/GenBank/DDBJ databases">
        <authorList>
            <consortium name="Pathogen Informatics"/>
        </authorList>
    </citation>
    <scope>NUCLEOTIDE SEQUENCE</scope>
</reference>
<keyword evidence="2" id="KW-1185">Reference proteome</keyword>
<name>A0A448WVC5_9PLAT</name>
<evidence type="ECO:0000313" key="2">
    <source>
        <dbReference type="Proteomes" id="UP000784294"/>
    </source>
</evidence>
<comment type="caution">
    <text evidence="1">The sequence shown here is derived from an EMBL/GenBank/DDBJ whole genome shotgun (WGS) entry which is preliminary data.</text>
</comment>
<gene>
    <name evidence="1" type="ORF">PXEA_LOCUS14512</name>
</gene>
<evidence type="ECO:0000313" key="1">
    <source>
        <dbReference type="EMBL" id="VEL21072.1"/>
    </source>
</evidence>
<proteinExistence type="predicted"/>